<reference evidence="2" key="1">
    <citation type="journal article" date="2023" name="Mol. Phylogenet. Evol.">
        <title>Genome-scale phylogeny and comparative genomics of the fungal order Sordariales.</title>
        <authorList>
            <person name="Hensen N."/>
            <person name="Bonometti L."/>
            <person name="Westerberg I."/>
            <person name="Brannstrom I.O."/>
            <person name="Guillou S."/>
            <person name="Cros-Aarteil S."/>
            <person name="Calhoun S."/>
            <person name="Haridas S."/>
            <person name="Kuo A."/>
            <person name="Mondo S."/>
            <person name="Pangilinan J."/>
            <person name="Riley R."/>
            <person name="LaButti K."/>
            <person name="Andreopoulos B."/>
            <person name="Lipzen A."/>
            <person name="Chen C."/>
            <person name="Yan M."/>
            <person name="Daum C."/>
            <person name="Ng V."/>
            <person name="Clum A."/>
            <person name="Steindorff A."/>
            <person name="Ohm R.A."/>
            <person name="Martin F."/>
            <person name="Silar P."/>
            <person name="Natvig D.O."/>
            <person name="Lalanne C."/>
            <person name="Gautier V."/>
            <person name="Ament-Velasquez S.L."/>
            <person name="Kruys A."/>
            <person name="Hutchinson M.I."/>
            <person name="Powell A.J."/>
            <person name="Barry K."/>
            <person name="Miller A.N."/>
            <person name="Grigoriev I.V."/>
            <person name="Debuchy R."/>
            <person name="Gladieux P."/>
            <person name="Hiltunen Thoren M."/>
            <person name="Johannesson H."/>
        </authorList>
    </citation>
    <scope>NUCLEOTIDE SEQUENCE</scope>
    <source>
        <strain evidence="2">CBS 333.67</strain>
    </source>
</reference>
<dbReference type="RefSeq" id="XP_062719789.1">
    <property type="nucleotide sequence ID" value="XM_062862888.1"/>
</dbReference>
<gene>
    <name evidence="2" type="ORF">B0T15DRAFT_226698</name>
</gene>
<sequence>MPRLSVPTTARLPSSLRVDPSHPTATKILGRLSRSSLLTVALDWLDDSNLPLAQPFLRGDEEYEEELEDEDADGLYPPARSVEEVRDVYSSFQGRKGSKREVLERITDGDWRHGLTLYQLAMADLQYLYDHPTSQQWSAYRVVPLKPPRDPEGEEALEVDKQSLAIPRFHPSTFLKTLQAQVLPDVKAHYNFDAHKSLPLLLLRIFILDSPYSTNLGLQTTTTGTTTTTTTTGFDASRTVYIAFPDASPHIFISKPQTTTTTTTTTTITLSSSSSYSSSSGPSGGGGGESKSLRTLLLEGIPKALSRPLQRQRFTLQATKLVTRNLAELVARRGGGRTNAAAGGWSVYADDDEKDPKRKNETPLDLVLPLPVSPPLSSSSAASSFLEEGEDEGGKKRAVVVGPLPLSAGERREERVRKRARLVAQARFGDTAKVGDGKGVERVDVVLEDAFPQGPGESVAVEEEEEQDETYDRDRAGRSARAGRKSQVDAALERAEEEEDDDDDDEGGGGRREEQPAQVWRPNVRLTFHGSHVFAGIRQLVECGIIDGERMPGWMTGEEGVTIGAVRHGRIRGHKGSGL</sequence>
<keyword evidence="3" id="KW-1185">Reference proteome</keyword>
<evidence type="ECO:0000256" key="1">
    <source>
        <dbReference type="SAM" id="MobiDB-lite"/>
    </source>
</evidence>
<evidence type="ECO:0000313" key="2">
    <source>
        <dbReference type="EMBL" id="KAK3304009.1"/>
    </source>
</evidence>
<accession>A0AAJ0M026</accession>
<comment type="caution">
    <text evidence="2">The sequence shown here is derived from an EMBL/GenBank/DDBJ whole genome shotgun (WGS) entry which is preliminary data.</text>
</comment>
<feature type="compositionally biased region" description="Low complexity" evidence="1">
    <location>
        <begin position="363"/>
        <end position="384"/>
    </location>
</feature>
<feature type="region of interest" description="Disordered" evidence="1">
    <location>
        <begin position="449"/>
        <end position="519"/>
    </location>
</feature>
<dbReference type="GeneID" id="87881717"/>
<dbReference type="Gene3D" id="3.10.20.720">
    <property type="match status" value="1"/>
</dbReference>
<proteinExistence type="predicted"/>
<evidence type="ECO:0000313" key="3">
    <source>
        <dbReference type="Proteomes" id="UP001273166"/>
    </source>
</evidence>
<dbReference type="GO" id="GO:0007059">
    <property type="term" value="P:chromosome segregation"/>
    <property type="evidence" value="ECO:0007669"/>
    <property type="project" value="InterPro"/>
</dbReference>
<feature type="compositionally biased region" description="Low complexity" evidence="1">
    <location>
        <begin position="263"/>
        <end position="281"/>
    </location>
</feature>
<protein>
    <submittedName>
        <fullName evidence="2">Centromere protein Chl4/mis15/CENP-N</fullName>
    </submittedName>
</protein>
<feature type="region of interest" description="Disordered" evidence="1">
    <location>
        <begin position="263"/>
        <end position="292"/>
    </location>
</feature>
<dbReference type="GO" id="GO:0034080">
    <property type="term" value="P:CENP-A containing chromatin assembly"/>
    <property type="evidence" value="ECO:0007669"/>
    <property type="project" value="InterPro"/>
</dbReference>
<dbReference type="Pfam" id="PF05238">
    <property type="entry name" value="CENP-N"/>
    <property type="match status" value="1"/>
</dbReference>
<organism evidence="2 3">
    <name type="scientific">Chaetomium strumarium</name>
    <dbReference type="NCBI Taxonomy" id="1170767"/>
    <lineage>
        <taxon>Eukaryota</taxon>
        <taxon>Fungi</taxon>
        <taxon>Dikarya</taxon>
        <taxon>Ascomycota</taxon>
        <taxon>Pezizomycotina</taxon>
        <taxon>Sordariomycetes</taxon>
        <taxon>Sordariomycetidae</taxon>
        <taxon>Sordariales</taxon>
        <taxon>Chaetomiaceae</taxon>
        <taxon>Chaetomium</taxon>
    </lineage>
</organism>
<dbReference type="AlphaFoldDB" id="A0AAJ0M026"/>
<name>A0AAJ0M026_9PEZI</name>
<feature type="region of interest" description="Disordered" evidence="1">
    <location>
        <begin position="337"/>
        <end position="401"/>
    </location>
</feature>
<feature type="compositionally biased region" description="Acidic residues" evidence="1">
    <location>
        <begin position="460"/>
        <end position="469"/>
    </location>
</feature>
<reference evidence="2" key="2">
    <citation type="submission" date="2023-06" db="EMBL/GenBank/DDBJ databases">
        <authorList>
            <consortium name="Lawrence Berkeley National Laboratory"/>
            <person name="Mondo S.J."/>
            <person name="Hensen N."/>
            <person name="Bonometti L."/>
            <person name="Westerberg I."/>
            <person name="Brannstrom I.O."/>
            <person name="Guillou S."/>
            <person name="Cros-Aarteil S."/>
            <person name="Calhoun S."/>
            <person name="Haridas S."/>
            <person name="Kuo A."/>
            <person name="Pangilinan J."/>
            <person name="Riley R."/>
            <person name="Labutti K."/>
            <person name="Andreopoulos B."/>
            <person name="Lipzen A."/>
            <person name="Chen C."/>
            <person name="Yanf M."/>
            <person name="Daum C."/>
            <person name="Ng V."/>
            <person name="Clum A."/>
            <person name="Steindorff A."/>
            <person name="Ohm R."/>
            <person name="Martin F."/>
            <person name="Silar P."/>
            <person name="Natvig D."/>
            <person name="Lalanne C."/>
            <person name="Gautier V."/>
            <person name="Ament-Velasquez S.L."/>
            <person name="Kruys A."/>
            <person name="Hutchinson M.I."/>
            <person name="Powell A.J."/>
            <person name="Barry K."/>
            <person name="Miller A.N."/>
            <person name="Grigoriev I.V."/>
            <person name="Debuchy R."/>
            <person name="Gladieux P."/>
            <person name="Thoren M.H."/>
            <person name="Johannesson H."/>
        </authorList>
    </citation>
    <scope>NUCLEOTIDE SEQUENCE</scope>
    <source>
        <strain evidence="2">CBS 333.67</strain>
    </source>
</reference>
<dbReference type="InterPro" id="IPR007902">
    <property type="entry name" value="Chl4/mis15/CENP-N"/>
</dbReference>
<dbReference type="Proteomes" id="UP001273166">
    <property type="component" value="Unassembled WGS sequence"/>
</dbReference>
<dbReference type="EMBL" id="JAUDZG010000005">
    <property type="protein sequence ID" value="KAK3304009.1"/>
    <property type="molecule type" value="Genomic_DNA"/>
</dbReference>
<feature type="compositionally biased region" description="Acidic residues" evidence="1">
    <location>
        <begin position="495"/>
        <end position="507"/>
    </location>
</feature>